<sequence>MKVQIKDGQPVIDAEDLAPLLGLTAAEVQAKMRTKEITTRFETGVGEDAGRIRLTFLYQTKKLRLTCLEDGTVLKTARITIGDR</sequence>
<evidence type="ECO:0000313" key="2">
    <source>
        <dbReference type="Proteomes" id="UP001607157"/>
    </source>
</evidence>
<dbReference type="Pfam" id="PF20132">
    <property type="entry name" value="DUF6522"/>
    <property type="match status" value="1"/>
</dbReference>
<proteinExistence type="predicted"/>
<name>A0ABW7IB67_9RHOB</name>
<comment type="caution">
    <text evidence="1">The sequence shown here is derived from an EMBL/GenBank/DDBJ whole genome shotgun (WGS) entry which is preliminary data.</text>
</comment>
<reference evidence="1 2" key="1">
    <citation type="submission" date="2024-10" db="EMBL/GenBank/DDBJ databases">
        <authorList>
            <person name="Yang X.-N."/>
        </authorList>
    </citation>
    <scope>NUCLEOTIDE SEQUENCE [LARGE SCALE GENOMIC DNA]</scope>
    <source>
        <strain evidence="1 2">CAU 1059</strain>
    </source>
</reference>
<dbReference type="RefSeq" id="WP_377173262.1">
    <property type="nucleotide sequence ID" value="NZ_JBHTJC010000008.1"/>
</dbReference>
<protein>
    <submittedName>
        <fullName evidence="1">DUF6522 family protein</fullName>
    </submittedName>
</protein>
<accession>A0ABW7IB67</accession>
<dbReference type="EMBL" id="JBIHMM010000008">
    <property type="protein sequence ID" value="MFH0255451.1"/>
    <property type="molecule type" value="Genomic_DNA"/>
</dbReference>
<dbReference type="Proteomes" id="UP001607157">
    <property type="component" value="Unassembled WGS sequence"/>
</dbReference>
<keyword evidence="2" id="KW-1185">Reference proteome</keyword>
<organism evidence="1 2">
    <name type="scientific">Roseovarius aquimarinus</name>
    <dbReference type="NCBI Taxonomy" id="1229156"/>
    <lineage>
        <taxon>Bacteria</taxon>
        <taxon>Pseudomonadati</taxon>
        <taxon>Pseudomonadota</taxon>
        <taxon>Alphaproteobacteria</taxon>
        <taxon>Rhodobacterales</taxon>
        <taxon>Roseobacteraceae</taxon>
        <taxon>Roseovarius</taxon>
    </lineage>
</organism>
<dbReference type="InterPro" id="IPR045389">
    <property type="entry name" value="DUF6522"/>
</dbReference>
<evidence type="ECO:0000313" key="1">
    <source>
        <dbReference type="EMBL" id="MFH0255451.1"/>
    </source>
</evidence>
<gene>
    <name evidence="1" type="ORF">ACGRVM_16210</name>
</gene>